<protein>
    <submittedName>
        <fullName evidence="1 2">Uncharacterized protein</fullName>
    </submittedName>
</protein>
<dbReference type="RefSeq" id="XP_005834773.1">
    <property type="nucleotide sequence ID" value="XM_005834716.1"/>
</dbReference>
<dbReference type="Proteomes" id="UP000011087">
    <property type="component" value="Unassembled WGS sequence"/>
</dbReference>
<keyword evidence="3" id="KW-1185">Reference proteome</keyword>
<accession>L1JH15</accession>
<reference evidence="2" key="3">
    <citation type="submission" date="2015-06" db="UniProtKB">
        <authorList>
            <consortium name="EnsemblProtists"/>
        </authorList>
    </citation>
    <scope>IDENTIFICATION</scope>
</reference>
<evidence type="ECO:0000313" key="2">
    <source>
        <dbReference type="EnsemblProtists" id="EKX47793"/>
    </source>
</evidence>
<gene>
    <name evidence="1" type="ORF">GUITHDRAFT_162580</name>
</gene>
<reference evidence="1 3" key="1">
    <citation type="journal article" date="2012" name="Nature">
        <title>Algal genomes reveal evolutionary mosaicism and the fate of nucleomorphs.</title>
        <authorList>
            <consortium name="DOE Joint Genome Institute"/>
            <person name="Curtis B.A."/>
            <person name="Tanifuji G."/>
            <person name="Burki F."/>
            <person name="Gruber A."/>
            <person name="Irimia M."/>
            <person name="Maruyama S."/>
            <person name="Arias M.C."/>
            <person name="Ball S.G."/>
            <person name="Gile G.H."/>
            <person name="Hirakawa Y."/>
            <person name="Hopkins J.F."/>
            <person name="Kuo A."/>
            <person name="Rensing S.A."/>
            <person name="Schmutz J."/>
            <person name="Symeonidi A."/>
            <person name="Elias M."/>
            <person name="Eveleigh R.J."/>
            <person name="Herman E.K."/>
            <person name="Klute M.J."/>
            <person name="Nakayama T."/>
            <person name="Obornik M."/>
            <person name="Reyes-Prieto A."/>
            <person name="Armbrust E.V."/>
            <person name="Aves S.J."/>
            <person name="Beiko R.G."/>
            <person name="Coutinho P."/>
            <person name="Dacks J.B."/>
            <person name="Durnford D.G."/>
            <person name="Fast N.M."/>
            <person name="Green B.R."/>
            <person name="Grisdale C.J."/>
            <person name="Hempel F."/>
            <person name="Henrissat B."/>
            <person name="Hoppner M.P."/>
            <person name="Ishida K."/>
            <person name="Kim E."/>
            <person name="Koreny L."/>
            <person name="Kroth P.G."/>
            <person name="Liu Y."/>
            <person name="Malik S.B."/>
            <person name="Maier U.G."/>
            <person name="McRose D."/>
            <person name="Mock T."/>
            <person name="Neilson J.A."/>
            <person name="Onodera N.T."/>
            <person name="Poole A.M."/>
            <person name="Pritham E.J."/>
            <person name="Richards T.A."/>
            <person name="Rocap G."/>
            <person name="Roy S.W."/>
            <person name="Sarai C."/>
            <person name="Schaack S."/>
            <person name="Shirato S."/>
            <person name="Slamovits C.H."/>
            <person name="Spencer D.F."/>
            <person name="Suzuki S."/>
            <person name="Worden A.Z."/>
            <person name="Zauner S."/>
            <person name="Barry K."/>
            <person name="Bell C."/>
            <person name="Bharti A.K."/>
            <person name="Crow J.A."/>
            <person name="Grimwood J."/>
            <person name="Kramer R."/>
            <person name="Lindquist E."/>
            <person name="Lucas S."/>
            <person name="Salamov A."/>
            <person name="McFadden G.I."/>
            <person name="Lane C.E."/>
            <person name="Keeling P.J."/>
            <person name="Gray M.W."/>
            <person name="Grigoriev I.V."/>
            <person name="Archibald J.M."/>
        </authorList>
    </citation>
    <scope>NUCLEOTIDE SEQUENCE</scope>
    <source>
        <strain evidence="1 3">CCMP2712</strain>
    </source>
</reference>
<dbReference type="EnsemblProtists" id="EKX47793">
    <property type="protein sequence ID" value="EKX47793"/>
    <property type="gene ID" value="GUITHDRAFT_162580"/>
</dbReference>
<sequence>MGGWLVKHMEWDFDDVDPQFPLSPYFRFVSTWRKLLRTPITFTTVIRPTTPQIMVSAGVNPFPPILLEANAVTNPKKPIGMPYLNGYCQLSIPFKQVREKITGIFPALKRADTTEIQPQERYIDHVANTGFVGLRADIHQHLEPTVGVINDLKLGNHPSLGYLAGCSFTTRIWSDSKGEIQYTSSLRM</sequence>
<dbReference type="EMBL" id="JH992988">
    <property type="protein sequence ID" value="EKX47793.1"/>
    <property type="molecule type" value="Genomic_DNA"/>
</dbReference>
<proteinExistence type="predicted"/>
<evidence type="ECO:0000313" key="3">
    <source>
        <dbReference type="Proteomes" id="UP000011087"/>
    </source>
</evidence>
<dbReference type="KEGG" id="gtt:GUITHDRAFT_162580"/>
<dbReference type="PaxDb" id="55529-EKX47793"/>
<dbReference type="GeneID" id="17304568"/>
<evidence type="ECO:0000313" key="1">
    <source>
        <dbReference type="EMBL" id="EKX47793.1"/>
    </source>
</evidence>
<dbReference type="AlphaFoldDB" id="L1JH15"/>
<name>L1JH15_GUITC</name>
<dbReference type="HOGENOM" id="CLU_1443546_0_0_1"/>
<reference evidence="3" key="2">
    <citation type="submission" date="2012-11" db="EMBL/GenBank/DDBJ databases">
        <authorList>
            <person name="Kuo A."/>
            <person name="Curtis B.A."/>
            <person name="Tanifuji G."/>
            <person name="Burki F."/>
            <person name="Gruber A."/>
            <person name="Irimia M."/>
            <person name="Maruyama S."/>
            <person name="Arias M.C."/>
            <person name="Ball S.G."/>
            <person name="Gile G.H."/>
            <person name="Hirakawa Y."/>
            <person name="Hopkins J.F."/>
            <person name="Rensing S.A."/>
            <person name="Schmutz J."/>
            <person name="Symeonidi A."/>
            <person name="Elias M."/>
            <person name="Eveleigh R.J."/>
            <person name="Herman E.K."/>
            <person name="Klute M.J."/>
            <person name="Nakayama T."/>
            <person name="Obornik M."/>
            <person name="Reyes-Prieto A."/>
            <person name="Armbrust E.V."/>
            <person name="Aves S.J."/>
            <person name="Beiko R.G."/>
            <person name="Coutinho P."/>
            <person name="Dacks J.B."/>
            <person name="Durnford D.G."/>
            <person name="Fast N.M."/>
            <person name="Green B.R."/>
            <person name="Grisdale C."/>
            <person name="Hempe F."/>
            <person name="Henrissat B."/>
            <person name="Hoppner M.P."/>
            <person name="Ishida K.-I."/>
            <person name="Kim E."/>
            <person name="Koreny L."/>
            <person name="Kroth P.G."/>
            <person name="Liu Y."/>
            <person name="Malik S.-B."/>
            <person name="Maier U.G."/>
            <person name="McRose D."/>
            <person name="Mock T."/>
            <person name="Neilson J.A."/>
            <person name="Onodera N.T."/>
            <person name="Poole A.M."/>
            <person name="Pritham E.J."/>
            <person name="Richards T.A."/>
            <person name="Rocap G."/>
            <person name="Roy S.W."/>
            <person name="Sarai C."/>
            <person name="Schaack S."/>
            <person name="Shirato S."/>
            <person name="Slamovits C.H."/>
            <person name="Spencer D.F."/>
            <person name="Suzuki S."/>
            <person name="Worden A.Z."/>
            <person name="Zauner S."/>
            <person name="Barry K."/>
            <person name="Bell C."/>
            <person name="Bharti A.K."/>
            <person name="Crow J.A."/>
            <person name="Grimwood J."/>
            <person name="Kramer R."/>
            <person name="Lindquist E."/>
            <person name="Lucas S."/>
            <person name="Salamov A."/>
            <person name="McFadden G.I."/>
            <person name="Lane C.E."/>
            <person name="Keeling P.J."/>
            <person name="Gray M.W."/>
            <person name="Grigoriev I.V."/>
            <person name="Archibald J.M."/>
        </authorList>
    </citation>
    <scope>NUCLEOTIDE SEQUENCE</scope>
    <source>
        <strain evidence="3">CCMP2712</strain>
    </source>
</reference>
<feature type="non-terminal residue" evidence="1">
    <location>
        <position position="1"/>
    </location>
</feature>
<organism evidence="1">
    <name type="scientific">Guillardia theta (strain CCMP2712)</name>
    <name type="common">Cryptophyte</name>
    <dbReference type="NCBI Taxonomy" id="905079"/>
    <lineage>
        <taxon>Eukaryota</taxon>
        <taxon>Cryptophyceae</taxon>
        <taxon>Pyrenomonadales</taxon>
        <taxon>Geminigeraceae</taxon>
        <taxon>Guillardia</taxon>
    </lineage>
</organism>